<evidence type="ECO:0000313" key="2">
    <source>
        <dbReference type="EMBL" id="MFH5244284.1"/>
    </source>
</evidence>
<evidence type="ECO:0000313" key="4">
    <source>
        <dbReference type="Proteomes" id="UP001609219"/>
    </source>
</evidence>
<organism evidence="1 4">
    <name type="scientific">Antrihabitans spumae</name>
    <dbReference type="NCBI Taxonomy" id="3373370"/>
    <lineage>
        <taxon>Bacteria</taxon>
        <taxon>Bacillati</taxon>
        <taxon>Actinomycetota</taxon>
        <taxon>Actinomycetes</taxon>
        <taxon>Mycobacteriales</taxon>
        <taxon>Nocardiaceae</taxon>
        <taxon>Antrihabitans</taxon>
    </lineage>
</organism>
<dbReference type="Proteomes" id="UP001609176">
    <property type="component" value="Unassembled WGS sequence"/>
</dbReference>
<gene>
    <name evidence="2" type="ORF">ACHIPV_20755</name>
    <name evidence="1" type="ORF">ACHIRB_20960</name>
</gene>
<dbReference type="Proteomes" id="UP001609219">
    <property type="component" value="Unassembled WGS sequence"/>
</dbReference>
<dbReference type="EMBL" id="JBIMSP010000039">
    <property type="protein sequence ID" value="MFH5244284.1"/>
    <property type="molecule type" value="Genomic_DNA"/>
</dbReference>
<evidence type="ECO:0000313" key="1">
    <source>
        <dbReference type="EMBL" id="MFH5231014.1"/>
    </source>
</evidence>
<protein>
    <submittedName>
        <fullName evidence="1">Uncharacterized protein</fullName>
    </submittedName>
</protein>
<accession>A0ABW7K7F7</accession>
<keyword evidence="4" id="KW-1185">Reference proteome</keyword>
<comment type="caution">
    <text evidence="1">The sequence shown here is derived from an EMBL/GenBank/DDBJ whole genome shotgun (WGS) entry which is preliminary data.</text>
</comment>
<dbReference type="RefSeq" id="WP_395125600.1">
    <property type="nucleotide sequence ID" value="NZ_JBIMSN010000096.1"/>
</dbReference>
<sequence>MTGFFGDRRRACALLLHAIQRRNAQGEAVLWTGVVRATDGEVHSLGISEILREAAEAGRSSELTRAVLAVVLDVVPDFALLVESIEAELASAAHTEVDEVENGD</sequence>
<reference evidence="3 4" key="1">
    <citation type="submission" date="2024-10" db="EMBL/GenBank/DDBJ databases">
        <authorList>
            <person name="Riesco R."/>
        </authorList>
    </citation>
    <scope>NUCLEOTIDE SEQUENCE [LARGE SCALE GENOMIC DNA]</scope>
    <source>
        <strain evidence="2 3">NCIMB 15448</strain>
        <strain evidence="1 4">NCIMB 15450</strain>
    </source>
</reference>
<dbReference type="EMBL" id="JBIMSN010000096">
    <property type="protein sequence ID" value="MFH5231014.1"/>
    <property type="molecule type" value="Genomic_DNA"/>
</dbReference>
<proteinExistence type="predicted"/>
<evidence type="ECO:0000313" key="3">
    <source>
        <dbReference type="Proteomes" id="UP001609176"/>
    </source>
</evidence>
<name>A0ABW7K7F7_9NOCA</name>